<dbReference type="InterPro" id="IPR058649">
    <property type="entry name" value="CzcB_C"/>
</dbReference>
<protein>
    <recommendedName>
        <fullName evidence="2">CzcB-like C-terminal circularly permuted SH3-like domain-containing protein</fullName>
    </recommendedName>
</protein>
<dbReference type="PANTHER" id="PTHR30469">
    <property type="entry name" value="MULTIDRUG RESISTANCE PROTEIN MDTA"/>
    <property type="match status" value="1"/>
</dbReference>
<proteinExistence type="predicted"/>
<name>A0ABQ4U598_9HYPH</name>
<dbReference type="EMBL" id="BPRB01000361">
    <property type="protein sequence ID" value="GJE62626.1"/>
    <property type="molecule type" value="Genomic_DNA"/>
</dbReference>
<keyword evidence="4" id="KW-1185">Reference proteome</keyword>
<dbReference type="Pfam" id="PF25975">
    <property type="entry name" value="CzcB_C"/>
    <property type="match status" value="1"/>
</dbReference>
<feature type="region of interest" description="Disordered" evidence="1">
    <location>
        <begin position="160"/>
        <end position="180"/>
    </location>
</feature>
<dbReference type="Gene3D" id="2.40.420.20">
    <property type="match status" value="1"/>
</dbReference>
<evidence type="ECO:0000256" key="1">
    <source>
        <dbReference type="SAM" id="MobiDB-lite"/>
    </source>
</evidence>
<accession>A0ABQ4U598</accession>
<organism evidence="3 4">
    <name type="scientific">Methylobacterium trifolii</name>
    <dbReference type="NCBI Taxonomy" id="1003092"/>
    <lineage>
        <taxon>Bacteria</taxon>
        <taxon>Pseudomonadati</taxon>
        <taxon>Pseudomonadota</taxon>
        <taxon>Alphaproteobacteria</taxon>
        <taxon>Hyphomicrobiales</taxon>
        <taxon>Methylobacteriaceae</taxon>
        <taxon>Methylobacterium</taxon>
    </lineage>
</organism>
<dbReference type="Proteomes" id="UP001055057">
    <property type="component" value="Unassembled WGS sequence"/>
</dbReference>
<comment type="caution">
    <text evidence="3">The sequence shown here is derived from an EMBL/GenBank/DDBJ whole genome shotgun (WGS) entry which is preliminary data.</text>
</comment>
<evidence type="ECO:0000259" key="2">
    <source>
        <dbReference type="Pfam" id="PF25975"/>
    </source>
</evidence>
<evidence type="ECO:0000313" key="3">
    <source>
        <dbReference type="EMBL" id="GJE62626.1"/>
    </source>
</evidence>
<gene>
    <name evidence="3" type="ORF">MPOCJGCO_4759</name>
</gene>
<dbReference type="PANTHER" id="PTHR30469:SF15">
    <property type="entry name" value="HLYD FAMILY OF SECRETION PROTEINS"/>
    <property type="match status" value="1"/>
</dbReference>
<evidence type="ECO:0000313" key="4">
    <source>
        <dbReference type="Proteomes" id="UP001055057"/>
    </source>
</evidence>
<feature type="domain" description="CzcB-like C-terminal circularly permuted SH3-like" evidence="2">
    <location>
        <begin position="198"/>
        <end position="251"/>
    </location>
</feature>
<reference evidence="3" key="2">
    <citation type="submission" date="2021-08" db="EMBL/GenBank/DDBJ databases">
        <authorList>
            <person name="Tani A."/>
            <person name="Ola A."/>
            <person name="Ogura Y."/>
            <person name="Katsura K."/>
            <person name="Hayashi T."/>
        </authorList>
    </citation>
    <scope>NUCLEOTIDE SEQUENCE</scope>
    <source>
        <strain evidence="3">DSM 23632</strain>
    </source>
</reference>
<reference evidence="3" key="1">
    <citation type="journal article" date="2021" name="Front. Microbiol.">
        <title>Comprehensive Comparative Genomics and Phenotyping of Methylobacterium Species.</title>
        <authorList>
            <person name="Alessa O."/>
            <person name="Ogura Y."/>
            <person name="Fujitani Y."/>
            <person name="Takami H."/>
            <person name="Hayashi T."/>
            <person name="Sahin N."/>
            <person name="Tani A."/>
        </authorList>
    </citation>
    <scope>NUCLEOTIDE SEQUENCE</scope>
    <source>
        <strain evidence="3">DSM 23632</strain>
    </source>
</reference>
<sequence>MSVTRARQSCFQDRIRVTGVLVPRREVEVRPETEGLRTLRVLAKPLEEVRAGQVLAQLLRPGEPEQRAVALRSPVAGVVGRSTAVAEQPATAAGPALFQIVAQGEFELEAEVPLPALSRLSPGQGVTVTPLGEADRPGRVRLVPDRIDPGTQLGRVRILLGKGEGEGEGKNESKSEGEGLRQGQFASGVVRVGERCGVAVPFAAVAQEAEGPVIYVANTRRIEARPVVTGLSSELEVEIREGLESRDTVVVRAGPFLREGDLIRPIPVAANLR</sequence>
<feature type="compositionally biased region" description="Basic and acidic residues" evidence="1">
    <location>
        <begin position="163"/>
        <end position="179"/>
    </location>
</feature>